<dbReference type="SUPFAM" id="SSF56801">
    <property type="entry name" value="Acetyl-CoA synthetase-like"/>
    <property type="match status" value="1"/>
</dbReference>
<organism evidence="4 5">
    <name type="scientific">Rotaria socialis</name>
    <dbReference type="NCBI Taxonomy" id="392032"/>
    <lineage>
        <taxon>Eukaryota</taxon>
        <taxon>Metazoa</taxon>
        <taxon>Spiralia</taxon>
        <taxon>Gnathifera</taxon>
        <taxon>Rotifera</taxon>
        <taxon>Eurotatoria</taxon>
        <taxon>Bdelloidea</taxon>
        <taxon>Philodinida</taxon>
        <taxon>Philodinidae</taxon>
        <taxon>Rotaria</taxon>
    </lineage>
</organism>
<sequence>MEKCETTKAVRSTGAVEIDFDEHIYSHPEYTQKLYDHHGFSAQTLYELIEQAVQHHFNPTLTRTQSLAKENNEAPRILNFMPLAHTFGCSTTVIATSMDGEIGFWQGNANKLINEFNDFRPNLLTMVPRLLNKLYDTVMSETSRKDHLSKSDFIKMAIQSDSCNVRE</sequence>
<dbReference type="AlphaFoldDB" id="A0A818BZV6"/>
<dbReference type="Proteomes" id="UP000663872">
    <property type="component" value="Unassembled WGS sequence"/>
</dbReference>
<protein>
    <submittedName>
        <fullName evidence="4">Uncharacterized protein</fullName>
    </submittedName>
</protein>
<gene>
    <name evidence="4" type="ORF">GRG538_LOCUS11922</name>
</gene>
<dbReference type="GO" id="GO:0004467">
    <property type="term" value="F:long-chain fatty acid-CoA ligase activity"/>
    <property type="evidence" value="ECO:0007669"/>
    <property type="project" value="TreeGrafter"/>
</dbReference>
<dbReference type="InterPro" id="IPR042099">
    <property type="entry name" value="ANL_N_sf"/>
</dbReference>
<evidence type="ECO:0000313" key="4">
    <source>
        <dbReference type="EMBL" id="CAF3422728.1"/>
    </source>
</evidence>
<evidence type="ECO:0000256" key="2">
    <source>
        <dbReference type="ARBA" id="ARBA00022741"/>
    </source>
</evidence>
<dbReference type="GO" id="GO:0005783">
    <property type="term" value="C:endoplasmic reticulum"/>
    <property type="evidence" value="ECO:0007669"/>
    <property type="project" value="TreeGrafter"/>
</dbReference>
<dbReference type="EMBL" id="CAJNYT010001636">
    <property type="protein sequence ID" value="CAF3422728.1"/>
    <property type="molecule type" value="Genomic_DNA"/>
</dbReference>
<accession>A0A818BZV6</accession>
<name>A0A818BZV6_9BILA</name>
<proteinExistence type="predicted"/>
<dbReference type="PANTHER" id="PTHR43272:SF33">
    <property type="entry name" value="AMP-BINDING DOMAIN-CONTAINING PROTEIN-RELATED"/>
    <property type="match status" value="1"/>
</dbReference>
<reference evidence="4" key="1">
    <citation type="submission" date="2021-02" db="EMBL/GenBank/DDBJ databases">
        <authorList>
            <person name="Nowell W R."/>
        </authorList>
    </citation>
    <scope>NUCLEOTIDE SEQUENCE</scope>
</reference>
<keyword evidence="1" id="KW-0436">Ligase</keyword>
<keyword evidence="2" id="KW-0547">Nucleotide-binding</keyword>
<dbReference type="GO" id="GO:0005524">
    <property type="term" value="F:ATP binding"/>
    <property type="evidence" value="ECO:0007669"/>
    <property type="project" value="UniProtKB-KW"/>
</dbReference>
<dbReference type="PANTHER" id="PTHR43272">
    <property type="entry name" value="LONG-CHAIN-FATTY-ACID--COA LIGASE"/>
    <property type="match status" value="1"/>
</dbReference>
<dbReference type="Gene3D" id="3.40.50.12780">
    <property type="entry name" value="N-terminal domain of ligase-like"/>
    <property type="match status" value="1"/>
</dbReference>
<keyword evidence="3" id="KW-0067">ATP-binding</keyword>
<evidence type="ECO:0000256" key="1">
    <source>
        <dbReference type="ARBA" id="ARBA00022598"/>
    </source>
</evidence>
<dbReference type="GO" id="GO:0016020">
    <property type="term" value="C:membrane"/>
    <property type="evidence" value="ECO:0007669"/>
    <property type="project" value="TreeGrafter"/>
</dbReference>
<comment type="caution">
    <text evidence="4">The sequence shown here is derived from an EMBL/GenBank/DDBJ whole genome shotgun (WGS) entry which is preliminary data.</text>
</comment>
<evidence type="ECO:0000256" key="3">
    <source>
        <dbReference type="ARBA" id="ARBA00022840"/>
    </source>
</evidence>
<evidence type="ECO:0000313" key="5">
    <source>
        <dbReference type="Proteomes" id="UP000663872"/>
    </source>
</evidence>